<comment type="caution">
    <text evidence="2">The sequence shown here is derived from an EMBL/GenBank/DDBJ whole genome shotgun (WGS) entry which is preliminary data.</text>
</comment>
<dbReference type="AlphaFoldDB" id="A0A6G3TS20"/>
<feature type="transmembrane region" description="Helical" evidence="1">
    <location>
        <begin position="60"/>
        <end position="80"/>
    </location>
</feature>
<name>A0A6G3TS20_9ACTN</name>
<reference evidence="2 3" key="1">
    <citation type="submission" date="2020-01" db="EMBL/GenBank/DDBJ databases">
        <title>Insect and environment-associated Actinomycetes.</title>
        <authorList>
            <person name="Currrie C."/>
            <person name="Chevrette M."/>
            <person name="Carlson C."/>
            <person name="Stubbendieck R."/>
            <person name="Wendt-Pienkowski E."/>
        </authorList>
    </citation>
    <scope>NUCLEOTIDE SEQUENCE [LARGE SCALE GENOMIC DNA]</scope>
    <source>
        <strain evidence="2 3">SID7739</strain>
    </source>
</reference>
<dbReference type="RefSeq" id="WP_164279441.1">
    <property type="nucleotide sequence ID" value="NZ_JAAGMQ010001186.1"/>
</dbReference>
<protein>
    <submittedName>
        <fullName evidence="2">Uncharacterized protein</fullName>
    </submittedName>
</protein>
<evidence type="ECO:0000313" key="2">
    <source>
        <dbReference type="EMBL" id="NEC39383.1"/>
    </source>
</evidence>
<keyword evidence="1" id="KW-0812">Transmembrane</keyword>
<gene>
    <name evidence="2" type="ORF">G3I66_40550</name>
</gene>
<accession>A0A6G3TS20</accession>
<feature type="transmembrane region" description="Helical" evidence="1">
    <location>
        <begin position="177"/>
        <end position="198"/>
    </location>
</feature>
<keyword evidence="1" id="KW-1133">Transmembrane helix</keyword>
<dbReference type="Proteomes" id="UP000475666">
    <property type="component" value="Unassembled WGS sequence"/>
</dbReference>
<proteinExistence type="predicted"/>
<evidence type="ECO:0000256" key="1">
    <source>
        <dbReference type="SAM" id="Phobius"/>
    </source>
</evidence>
<dbReference type="EMBL" id="JAAGMQ010001186">
    <property type="protein sequence ID" value="NEC39383.1"/>
    <property type="molecule type" value="Genomic_DNA"/>
</dbReference>
<feature type="transmembrane region" description="Helical" evidence="1">
    <location>
        <begin position="151"/>
        <end position="171"/>
    </location>
</feature>
<organism evidence="2 3">
    <name type="scientific">Streptomyces rubrogriseus</name>
    <dbReference type="NCBI Taxonomy" id="194673"/>
    <lineage>
        <taxon>Bacteria</taxon>
        <taxon>Bacillati</taxon>
        <taxon>Actinomycetota</taxon>
        <taxon>Actinomycetes</taxon>
        <taxon>Kitasatosporales</taxon>
        <taxon>Streptomycetaceae</taxon>
        <taxon>Streptomyces</taxon>
        <taxon>Streptomyces violaceoruber group</taxon>
    </lineage>
</organism>
<feature type="transmembrane region" description="Helical" evidence="1">
    <location>
        <begin position="92"/>
        <end position="109"/>
    </location>
</feature>
<evidence type="ECO:0000313" key="3">
    <source>
        <dbReference type="Proteomes" id="UP000475666"/>
    </source>
</evidence>
<sequence>MTKPRKSRTVVSLLLDVGVPLGSYYLLKGAFGMSAVAALGWSSVGPVLRTGWGVLRQREVNVLPLLILLANLAGLLIGFGTGDARLMLAKDSAVTSLVGFALLGSVALGRPMMTATLKPWLVKGDAAREAAWGRLRRESPAFRRAELRFSAVWGVAFVGECGVRVVGVYALPVDTMVWLGTVIMIVTMLAAFVVSGALGAGPMVHMIGAAVTTDDSADALDALNGLDVVLEAEKNSSLVGSTHR</sequence>
<dbReference type="NCBIfam" id="NF041646">
    <property type="entry name" value="VC0807_fam"/>
    <property type="match status" value="1"/>
</dbReference>
<keyword evidence="1" id="KW-0472">Membrane</keyword>